<organism evidence="2 3">
    <name type="scientific">Candidatus Thiodiazotropha taylori</name>
    <dbReference type="NCBI Taxonomy" id="2792791"/>
    <lineage>
        <taxon>Bacteria</taxon>
        <taxon>Pseudomonadati</taxon>
        <taxon>Pseudomonadota</taxon>
        <taxon>Gammaproteobacteria</taxon>
        <taxon>Chromatiales</taxon>
        <taxon>Sedimenticolaceae</taxon>
        <taxon>Candidatus Thiodiazotropha</taxon>
    </lineage>
</organism>
<keyword evidence="1" id="KW-1133">Transmembrane helix</keyword>
<gene>
    <name evidence="2" type="ORF">JAY77_22750</name>
</gene>
<dbReference type="AlphaFoldDB" id="A0A9E4TWJ5"/>
<dbReference type="Proteomes" id="UP000886674">
    <property type="component" value="Unassembled WGS sequence"/>
</dbReference>
<evidence type="ECO:0000256" key="1">
    <source>
        <dbReference type="SAM" id="Phobius"/>
    </source>
</evidence>
<evidence type="ECO:0000313" key="3">
    <source>
        <dbReference type="Proteomes" id="UP000886674"/>
    </source>
</evidence>
<comment type="caution">
    <text evidence="2">The sequence shown here is derived from an EMBL/GenBank/DDBJ whole genome shotgun (WGS) entry which is preliminary data.</text>
</comment>
<name>A0A9E4TWJ5_9GAMM</name>
<reference evidence="2" key="1">
    <citation type="journal article" date="2021" name="Proc. Natl. Acad. Sci. U.S.A.">
        <title>Global biogeography of chemosynthetic symbionts reveals both localized and globally distributed symbiont groups. .</title>
        <authorList>
            <person name="Osvatic J.T."/>
            <person name="Wilkins L.G.E."/>
            <person name="Leibrecht L."/>
            <person name="Leray M."/>
            <person name="Zauner S."/>
            <person name="Polzin J."/>
            <person name="Camacho Y."/>
            <person name="Gros O."/>
            <person name="van Gils J.A."/>
            <person name="Eisen J.A."/>
            <person name="Petersen J.M."/>
            <person name="Yuen B."/>
        </authorList>
    </citation>
    <scope>NUCLEOTIDE SEQUENCE</scope>
    <source>
        <strain evidence="2">MAGclacostrist055</strain>
    </source>
</reference>
<feature type="transmembrane region" description="Helical" evidence="1">
    <location>
        <begin position="312"/>
        <end position="332"/>
    </location>
</feature>
<evidence type="ECO:0000313" key="2">
    <source>
        <dbReference type="EMBL" id="MCG7980953.1"/>
    </source>
</evidence>
<dbReference type="EMBL" id="JAEPCR010000177">
    <property type="protein sequence ID" value="MCG7980953.1"/>
    <property type="molecule type" value="Genomic_DNA"/>
</dbReference>
<sequence length="353" mass="39299">MSESTLTTKMSRAEPTGIERQRRKINPAWFRTLASLRITSFGLLQLGAGGLVTSRHSDIGQWLIVASLLLLAINLCAALLSNPLFRVKPALFGMHVGLLLLAVSLAYGQLSRFRGHFEITEGQVFDPRQVIIDRQGVLVPMLPVEGAFKQGTIRINYAPGMMRRETHSQVVMADGRLSGATDGQPLIIEKNRFYVTHNKGFSALITWWPAQESPVRLGALHFPSYPRLAPMQRLSWTAPDGTALSFEITPKAIPQDENWTLSSAMSEALLLVTRDGTTTSLQPGETLRLTGGAFRFEGIKMWIGYRIFRDPSLYWCFASAMIVVCCLAFHLAGRYLRRPKRGVALTDTRKVNI</sequence>
<keyword evidence="1" id="KW-0472">Membrane</keyword>
<proteinExistence type="predicted"/>
<protein>
    <submittedName>
        <fullName evidence="2">Cytochrome c biogenesis protein ResB</fullName>
    </submittedName>
</protein>
<feature type="transmembrane region" description="Helical" evidence="1">
    <location>
        <begin position="92"/>
        <end position="110"/>
    </location>
</feature>
<feature type="transmembrane region" description="Helical" evidence="1">
    <location>
        <begin position="59"/>
        <end position="80"/>
    </location>
</feature>
<feature type="transmembrane region" description="Helical" evidence="1">
    <location>
        <begin position="28"/>
        <end position="47"/>
    </location>
</feature>
<accession>A0A9E4TWJ5</accession>
<keyword evidence="1" id="KW-0812">Transmembrane</keyword>